<dbReference type="UniPathway" id="UPA00049">
    <property type="reaction ID" value="UER00060"/>
</dbReference>
<gene>
    <name evidence="9" type="primary">ilvC</name>
    <name evidence="13" type="ORF">BED41_01050</name>
</gene>
<comment type="similarity">
    <text evidence="3 9 10">Belongs to the ketol-acid reductoisomerase family.</text>
</comment>
<feature type="binding site" evidence="9">
    <location>
        <position position="134"/>
    </location>
    <ligand>
        <name>NADP(+)</name>
        <dbReference type="ChEBI" id="CHEBI:58349"/>
    </ligand>
</feature>
<comment type="catalytic activity">
    <reaction evidence="9">
        <text>(2R)-2,3-dihydroxy-3-methylbutanoate + NADP(+) = (2S)-2-acetolactate + NADPH + H(+)</text>
        <dbReference type="Rhea" id="RHEA:22068"/>
        <dbReference type="ChEBI" id="CHEBI:15378"/>
        <dbReference type="ChEBI" id="CHEBI:49072"/>
        <dbReference type="ChEBI" id="CHEBI:57783"/>
        <dbReference type="ChEBI" id="CHEBI:58349"/>
        <dbReference type="ChEBI" id="CHEBI:58476"/>
        <dbReference type="EC" id="1.1.1.86"/>
    </reaction>
</comment>
<sequence>MAKVYYDRDADLAFLNGKTVAVIGYGSQGHAHAQNLRDSGAKVIIALHEGSKSKAKAEADGFEVYTVQEAAKLADLIMFLMPDHMQADIFKNQVLPNMKPEAKLLFAHGFAVHFGQIVPPASHDVFMVAPKGPGHMVRAMYKEGKGVPCLIAIYQDASGKAKEFALAYASAIGGGRAGIIETTFREETETDLFGEQAVLCGGVTELMQQGFKTLVEAGYQPEMAYFECINEMKLIVDMIFEGGMSWMRYSISDTAKYGDMTAGPRVIGEESRKAMKQLLTEIQDGTFARDWILENQTGRPRMKKWAKAAQEAPCEAVGKELRKMMPWMEQKEVPKF</sequence>
<keyword evidence="13" id="KW-0413">Isomerase</keyword>
<accession>A0A1B2I1I2</accession>
<dbReference type="RefSeq" id="WP_066741967.1">
    <property type="nucleotide sequence ID" value="NZ_CP016757.1"/>
</dbReference>
<dbReference type="InterPro" id="IPR013023">
    <property type="entry name" value="KARI"/>
</dbReference>
<dbReference type="EC" id="1.1.1.86" evidence="9"/>
<feature type="binding site" evidence="9">
    <location>
        <position position="53"/>
    </location>
    <ligand>
        <name>NADP(+)</name>
        <dbReference type="ChEBI" id="CHEBI:58349"/>
    </ligand>
</feature>
<dbReference type="InterPro" id="IPR013116">
    <property type="entry name" value="KARI_N"/>
</dbReference>
<dbReference type="PROSITE" id="PS51850">
    <property type="entry name" value="KARI_N"/>
    <property type="match status" value="1"/>
</dbReference>
<evidence type="ECO:0000256" key="3">
    <source>
        <dbReference type="ARBA" id="ARBA00010318"/>
    </source>
</evidence>
<feature type="binding site" evidence="9">
    <location>
        <position position="51"/>
    </location>
    <ligand>
        <name>NADP(+)</name>
        <dbReference type="ChEBI" id="CHEBI:58349"/>
    </ligand>
</feature>
<feature type="binding site" evidence="9 10">
    <location>
        <position position="191"/>
    </location>
    <ligand>
        <name>Mg(2+)</name>
        <dbReference type="ChEBI" id="CHEBI:18420"/>
        <label>1</label>
    </ligand>
</feature>
<comment type="cofactor">
    <cofactor evidence="9">
        <name>Mg(2+)</name>
        <dbReference type="ChEBI" id="CHEBI:18420"/>
    </cofactor>
    <text evidence="9">Binds 2 magnesium ions per subunit.</text>
</comment>
<dbReference type="SUPFAM" id="SSF51735">
    <property type="entry name" value="NAD(P)-binding Rossmann-fold domains"/>
    <property type="match status" value="1"/>
</dbReference>
<dbReference type="PANTHER" id="PTHR21371:SF1">
    <property type="entry name" value="KETOL-ACID REDUCTOISOMERASE, MITOCHONDRIAL"/>
    <property type="match status" value="1"/>
</dbReference>
<dbReference type="GO" id="GO:0000287">
    <property type="term" value="F:magnesium ion binding"/>
    <property type="evidence" value="ECO:0007669"/>
    <property type="project" value="UniProtKB-UniRule"/>
</dbReference>
<dbReference type="Gene3D" id="6.10.240.10">
    <property type="match status" value="1"/>
</dbReference>
<dbReference type="GO" id="GO:0016853">
    <property type="term" value="F:isomerase activity"/>
    <property type="evidence" value="ECO:0007669"/>
    <property type="project" value="UniProtKB-KW"/>
</dbReference>
<dbReference type="AlphaFoldDB" id="A0A1B2I1I2"/>
<evidence type="ECO:0000256" key="1">
    <source>
        <dbReference type="ARBA" id="ARBA00004864"/>
    </source>
</evidence>
<dbReference type="SUPFAM" id="SSF48179">
    <property type="entry name" value="6-phosphogluconate dehydrogenase C-terminal domain-like"/>
    <property type="match status" value="1"/>
</dbReference>
<dbReference type="GO" id="GO:0009099">
    <property type="term" value="P:L-valine biosynthetic process"/>
    <property type="evidence" value="ECO:0007669"/>
    <property type="project" value="UniProtKB-UniRule"/>
</dbReference>
<comment type="pathway">
    <text evidence="2 9">Amino-acid biosynthesis; L-isoleucine biosynthesis; L-isoleucine from 2-oxobutanoate: step 2/4.</text>
</comment>
<reference evidence="13" key="1">
    <citation type="submission" date="2016-08" db="EMBL/GenBank/DDBJ databases">
        <title>Complete genome of Cloacibacillus porcorum.</title>
        <authorList>
            <person name="Looft T."/>
            <person name="Bayles D.O."/>
            <person name="Alt D.P."/>
        </authorList>
    </citation>
    <scope>NUCLEOTIDE SEQUENCE [LARGE SCALE GENOMIC DNA]</scope>
    <source>
        <strain evidence="13">CL-84</strain>
    </source>
</reference>
<dbReference type="PIRSF" id="PIRSF000116">
    <property type="entry name" value="IlvC_gammaproteo"/>
    <property type="match status" value="1"/>
</dbReference>
<feature type="binding site" evidence="9 10">
    <location>
        <position position="227"/>
    </location>
    <ligand>
        <name>Mg(2+)</name>
        <dbReference type="ChEBI" id="CHEBI:18420"/>
        <label>2</label>
    </ligand>
</feature>
<dbReference type="Gene3D" id="3.40.50.720">
    <property type="entry name" value="NAD(P)-binding Rossmann-like Domain"/>
    <property type="match status" value="1"/>
</dbReference>
<evidence type="ECO:0000313" key="13">
    <source>
        <dbReference type="EMBL" id="ANZ43812.1"/>
    </source>
</evidence>
<organism evidence="13 14">
    <name type="scientific">Cloacibacillus porcorum</name>
    <dbReference type="NCBI Taxonomy" id="1197717"/>
    <lineage>
        <taxon>Bacteria</taxon>
        <taxon>Thermotogati</taxon>
        <taxon>Synergistota</taxon>
        <taxon>Synergistia</taxon>
        <taxon>Synergistales</taxon>
        <taxon>Synergistaceae</taxon>
        <taxon>Cloacibacillus</taxon>
    </lineage>
</organism>
<dbReference type="STRING" id="1197717.BED41_01050"/>
<feature type="binding site" evidence="9 10">
    <location>
        <position position="231"/>
    </location>
    <ligand>
        <name>Mg(2+)</name>
        <dbReference type="ChEBI" id="CHEBI:18420"/>
        <label>2</label>
    </ligand>
</feature>
<dbReference type="OrthoDB" id="9804088at2"/>
<dbReference type="InterPro" id="IPR000506">
    <property type="entry name" value="KARI_C"/>
</dbReference>
<dbReference type="GO" id="GO:0004455">
    <property type="term" value="F:ketol-acid reductoisomerase activity"/>
    <property type="evidence" value="ECO:0007669"/>
    <property type="project" value="UniProtKB-UniRule"/>
</dbReference>
<feature type="binding site" evidence="9 10">
    <location>
        <position position="252"/>
    </location>
    <ligand>
        <name>substrate</name>
    </ligand>
</feature>
<dbReference type="NCBIfam" id="TIGR00465">
    <property type="entry name" value="ilvC"/>
    <property type="match status" value="1"/>
</dbReference>
<name>A0A1B2I1I2_9BACT</name>
<dbReference type="HAMAP" id="MF_00435">
    <property type="entry name" value="IlvC"/>
    <property type="match status" value="1"/>
</dbReference>
<keyword evidence="9" id="KW-0521">NADP</keyword>
<dbReference type="Pfam" id="PF07991">
    <property type="entry name" value="KARI_N"/>
    <property type="match status" value="1"/>
</dbReference>
<evidence type="ECO:0000259" key="11">
    <source>
        <dbReference type="PROSITE" id="PS51850"/>
    </source>
</evidence>
<dbReference type="InterPro" id="IPR014359">
    <property type="entry name" value="KARI_prok"/>
</dbReference>
<comment type="function">
    <text evidence="9">Involved in the biosynthesis of branched-chain amino acids (BCAA). Catalyzes an alkyl-migration followed by a ketol-acid reduction of (S)-2-acetolactate (S2AL) to yield (R)-2,3-dihydroxy-isovalerate. In the isomerase reaction, S2AL is rearranged via a Mg-dependent methyl migration to produce 3-hydroxy-3-methyl-2-ketobutyrate (HMKB). In the reductase reaction, this 2-ketoacid undergoes a metal-dependent reduction by NADPH to yield (R)-2,3-dihydroxy-isovalerate.</text>
</comment>
<evidence type="ECO:0000256" key="5">
    <source>
        <dbReference type="ARBA" id="ARBA00022723"/>
    </source>
</evidence>
<dbReference type="GO" id="GO:0005829">
    <property type="term" value="C:cytosol"/>
    <property type="evidence" value="ECO:0007669"/>
    <property type="project" value="TreeGrafter"/>
</dbReference>
<evidence type="ECO:0000256" key="10">
    <source>
        <dbReference type="PROSITE-ProRule" id="PRU01198"/>
    </source>
</evidence>
<feature type="binding site" evidence="9 10">
    <location>
        <position position="195"/>
    </location>
    <ligand>
        <name>Mg(2+)</name>
        <dbReference type="ChEBI" id="CHEBI:18420"/>
        <label>1</label>
    </ligand>
</feature>
<feature type="active site" evidence="9">
    <location>
        <position position="108"/>
    </location>
</feature>
<dbReference type="InterPro" id="IPR036291">
    <property type="entry name" value="NAD(P)-bd_dom_sf"/>
</dbReference>
<keyword evidence="8 9" id="KW-0100">Branched-chain amino acid biosynthesis</keyword>
<keyword evidence="7 9" id="KW-0560">Oxidoreductase</keyword>
<evidence type="ECO:0000256" key="4">
    <source>
        <dbReference type="ARBA" id="ARBA00022605"/>
    </source>
</evidence>
<feature type="binding site" evidence="9 10">
    <location>
        <position position="191"/>
    </location>
    <ligand>
        <name>Mg(2+)</name>
        <dbReference type="ChEBI" id="CHEBI:18420"/>
        <label>2</label>
    </ligand>
</feature>
<keyword evidence="5 9" id="KW-0479">Metal-binding</keyword>
<evidence type="ECO:0000256" key="9">
    <source>
        <dbReference type="HAMAP-Rule" id="MF_00435"/>
    </source>
</evidence>
<dbReference type="PROSITE" id="PS51851">
    <property type="entry name" value="KARI_C"/>
    <property type="match status" value="1"/>
</dbReference>
<evidence type="ECO:0000256" key="7">
    <source>
        <dbReference type="ARBA" id="ARBA00023002"/>
    </source>
</evidence>
<dbReference type="GeneID" id="83056438"/>
<evidence type="ECO:0000256" key="8">
    <source>
        <dbReference type="ARBA" id="ARBA00023304"/>
    </source>
</evidence>
<dbReference type="InterPro" id="IPR008927">
    <property type="entry name" value="6-PGluconate_DH-like_C_sf"/>
</dbReference>
<evidence type="ECO:0000256" key="2">
    <source>
        <dbReference type="ARBA" id="ARBA00004885"/>
    </source>
</evidence>
<comment type="catalytic activity">
    <reaction evidence="9">
        <text>(2R,3R)-2,3-dihydroxy-3-methylpentanoate + NADP(+) = (S)-2-ethyl-2-hydroxy-3-oxobutanoate + NADPH + H(+)</text>
        <dbReference type="Rhea" id="RHEA:13493"/>
        <dbReference type="ChEBI" id="CHEBI:15378"/>
        <dbReference type="ChEBI" id="CHEBI:49256"/>
        <dbReference type="ChEBI" id="CHEBI:49258"/>
        <dbReference type="ChEBI" id="CHEBI:57783"/>
        <dbReference type="ChEBI" id="CHEBI:58349"/>
        <dbReference type="EC" id="1.1.1.86"/>
    </reaction>
</comment>
<dbReference type="Proteomes" id="UP000093044">
    <property type="component" value="Chromosome"/>
</dbReference>
<feature type="domain" description="KARI C-terminal knotted" evidence="12">
    <location>
        <begin position="183"/>
        <end position="328"/>
    </location>
</feature>
<feature type="domain" description="KARI N-terminal Rossmann" evidence="11">
    <location>
        <begin position="2"/>
        <end position="182"/>
    </location>
</feature>
<evidence type="ECO:0000259" key="12">
    <source>
        <dbReference type="PROSITE" id="PS51851"/>
    </source>
</evidence>
<evidence type="ECO:0000256" key="6">
    <source>
        <dbReference type="ARBA" id="ARBA00022842"/>
    </source>
</evidence>
<dbReference type="KEGG" id="cpor:BED41_01050"/>
<dbReference type="NCBIfam" id="NF009940">
    <property type="entry name" value="PRK13403.1"/>
    <property type="match status" value="1"/>
</dbReference>
<dbReference type="NCBIfam" id="NF004017">
    <property type="entry name" value="PRK05479.1"/>
    <property type="match status" value="1"/>
</dbReference>
<protein>
    <recommendedName>
        <fullName evidence="9">Ketol-acid reductoisomerase (NADP(+))</fullName>
        <shortName evidence="9">KARI</shortName>
        <ecNumber evidence="9">1.1.1.86</ecNumber>
    </recommendedName>
    <alternativeName>
        <fullName evidence="9">Acetohydroxy-acid isomeroreductase</fullName>
        <shortName evidence="9">AHIR</shortName>
    </alternativeName>
    <alternativeName>
        <fullName evidence="9">Alpha-keto-beta-hydroxylacyl reductoisomerase</fullName>
    </alternativeName>
</protein>
<dbReference type="PANTHER" id="PTHR21371">
    <property type="entry name" value="KETOL-ACID REDUCTOISOMERASE, MITOCHONDRIAL"/>
    <property type="match status" value="1"/>
</dbReference>
<dbReference type="FunFam" id="3.40.50.720:FF:000023">
    <property type="entry name" value="Ketol-acid reductoisomerase (NADP(+))"/>
    <property type="match status" value="1"/>
</dbReference>
<dbReference type="UniPathway" id="UPA00047">
    <property type="reaction ID" value="UER00056"/>
</dbReference>
<feature type="binding site" evidence="9">
    <location>
        <begin position="25"/>
        <end position="28"/>
    </location>
    <ligand>
        <name>NADP(+)</name>
        <dbReference type="ChEBI" id="CHEBI:58349"/>
    </ligand>
</feature>
<comment type="pathway">
    <text evidence="1 9">Amino-acid biosynthesis; L-valine biosynthesis; L-valine from pyruvate: step 2/4.</text>
</comment>
<dbReference type="GO" id="GO:0050661">
    <property type="term" value="F:NADP binding"/>
    <property type="evidence" value="ECO:0007669"/>
    <property type="project" value="InterPro"/>
</dbReference>
<evidence type="ECO:0000313" key="14">
    <source>
        <dbReference type="Proteomes" id="UP000093044"/>
    </source>
</evidence>
<keyword evidence="6 9" id="KW-0460">Magnesium</keyword>
<comment type="caution">
    <text evidence="9">Lacks conserved residue(s) required for the propagation of feature annotation.</text>
</comment>
<dbReference type="Pfam" id="PF01450">
    <property type="entry name" value="KARI_C"/>
    <property type="match status" value="1"/>
</dbReference>
<proteinExistence type="inferred from homology"/>
<keyword evidence="4 9" id="KW-0028">Amino-acid biosynthesis</keyword>
<dbReference type="EMBL" id="CP016757">
    <property type="protein sequence ID" value="ANZ43812.1"/>
    <property type="molecule type" value="Genomic_DNA"/>
</dbReference>
<dbReference type="GO" id="GO:0009097">
    <property type="term" value="P:isoleucine biosynthetic process"/>
    <property type="evidence" value="ECO:0007669"/>
    <property type="project" value="UniProtKB-UniRule"/>
</dbReference>
<keyword evidence="14" id="KW-1185">Reference proteome</keyword>